<protein>
    <submittedName>
        <fullName evidence="2">Uncharacterized protein</fullName>
    </submittedName>
</protein>
<evidence type="ECO:0000313" key="2">
    <source>
        <dbReference type="EMBL" id="EMF57544.1"/>
    </source>
</evidence>
<evidence type="ECO:0000256" key="1">
    <source>
        <dbReference type="SAM" id="MobiDB-lite"/>
    </source>
</evidence>
<dbReference type="AlphaFoldDB" id="M3FZ42"/>
<feature type="region of interest" description="Disordered" evidence="1">
    <location>
        <begin position="93"/>
        <end position="118"/>
    </location>
</feature>
<organism evidence="2 3">
    <name type="scientific">Streptomyces bottropensis ATCC 25435</name>
    <dbReference type="NCBI Taxonomy" id="1054862"/>
    <lineage>
        <taxon>Bacteria</taxon>
        <taxon>Bacillati</taxon>
        <taxon>Actinomycetota</taxon>
        <taxon>Actinomycetes</taxon>
        <taxon>Kitasatosporales</taxon>
        <taxon>Streptomycetaceae</taxon>
        <taxon>Streptomyces</taxon>
    </lineage>
</organism>
<accession>M3FZ42</accession>
<dbReference type="Proteomes" id="UP000030760">
    <property type="component" value="Unassembled WGS sequence"/>
</dbReference>
<reference evidence="3" key="1">
    <citation type="journal article" date="2013" name="Genome Announc.">
        <title>Draft Genome Sequence of Streptomyces bottropensis ATCC 25435, a Bottromycin-Producing Actinomycete.</title>
        <authorList>
            <person name="Zhang H."/>
            <person name="Zhou W."/>
            <person name="Zhuang Y."/>
            <person name="Liang X."/>
            <person name="Liu T."/>
        </authorList>
    </citation>
    <scope>NUCLEOTIDE SEQUENCE [LARGE SCALE GENOMIC DNA]</scope>
    <source>
        <strain evidence="3">ATCC 25435</strain>
    </source>
</reference>
<dbReference type="EMBL" id="KB405056">
    <property type="protein sequence ID" value="EMF57544.1"/>
    <property type="molecule type" value="Genomic_DNA"/>
</dbReference>
<evidence type="ECO:0000313" key="3">
    <source>
        <dbReference type="Proteomes" id="UP000030760"/>
    </source>
</evidence>
<gene>
    <name evidence="2" type="ORF">SBD_0216</name>
</gene>
<sequence>MGFQERWQSRQGELAARAEDRETAEVERWNEYVERFQDPILDHARLAFERGDGWFETEIDQRSRSKGRSSECTCSREPRPLRTRLLEQRCGEGRSTGLMADGGAGGPDVDKKHCRRVG</sequence>
<feature type="region of interest" description="Disordered" evidence="1">
    <location>
        <begin position="1"/>
        <end position="21"/>
    </location>
</feature>
<proteinExistence type="predicted"/>
<name>M3FZ42_9ACTN</name>